<accession>A0AAD7TV74</accession>
<dbReference type="Proteomes" id="UP001215151">
    <property type="component" value="Unassembled WGS sequence"/>
</dbReference>
<gene>
    <name evidence="3" type="ORF">ONZ51_g6171</name>
</gene>
<evidence type="ECO:0000256" key="1">
    <source>
        <dbReference type="SAM" id="Phobius"/>
    </source>
</evidence>
<organism evidence="3 4">
    <name type="scientific">Trametes cubensis</name>
    <dbReference type="NCBI Taxonomy" id="1111947"/>
    <lineage>
        <taxon>Eukaryota</taxon>
        <taxon>Fungi</taxon>
        <taxon>Dikarya</taxon>
        <taxon>Basidiomycota</taxon>
        <taxon>Agaricomycotina</taxon>
        <taxon>Agaricomycetes</taxon>
        <taxon>Polyporales</taxon>
        <taxon>Polyporaceae</taxon>
        <taxon>Trametes</taxon>
    </lineage>
</organism>
<dbReference type="Pfam" id="PF20151">
    <property type="entry name" value="DUF6533"/>
    <property type="match status" value="1"/>
</dbReference>
<feature type="transmembrane region" description="Helical" evidence="1">
    <location>
        <begin position="147"/>
        <end position="164"/>
    </location>
</feature>
<evidence type="ECO:0000313" key="4">
    <source>
        <dbReference type="Proteomes" id="UP001215151"/>
    </source>
</evidence>
<protein>
    <recommendedName>
        <fullName evidence="2">DUF6533 domain-containing protein</fullName>
    </recommendedName>
</protein>
<dbReference type="InterPro" id="IPR045340">
    <property type="entry name" value="DUF6533"/>
</dbReference>
<keyword evidence="4" id="KW-1185">Reference proteome</keyword>
<feature type="domain" description="DUF6533" evidence="2">
    <location>
        <begin position="34"/>
        <end position="78"/>
    </location>
</feature>
<dbReference type="AlphaFoldDB" id="A0AAD7TV74"/>
<name>A0AAD7TV74_9APHY</name>
<keyword evidence="1" id="KW-0812">Transmembrane</keyword>
<reference evidence="3" key="1">
    <citation type="submission" date="2022-11" db="EMBL/GenBank/DDBJ databases">
        <title>Genome Sequence of Cubamyces cubensis.</title>
        <authorList>
            <person name="Buettner E."/>
        </authorList>
    </citation>
    <scope>NUCLEOTIDE SEQUENCE</scope>
    <source>
        <strain evidence="3">MPL-01</strain>
    </source>
</reference>
<feature type="transmembrane region" description="Helical" evidence="1">
    <location>
        <begin position="123"/>
        <end position="141"/>
    </location>
</feature>
<keyword evidence="1" id="KW-1133">Transmembrane helix</keyword>
<sequence>MQPTASSSYIEMSASLLSEATIEAYVEQVVIANYIHVSATVVLVYDTLVTLDREITQVWKGGSVWFAVLYCANRYCAIANRVMVILERIQWKGQTIQTYRIYRVSDRDNGPTLSRVLFEDGSLYFVVLFLFNLCDIVILQIAVNGAIADFVTILSVILVARFLLRLREVGTGSGDPGLQLSSVGINPSRSGLVESLGQSLVFINEYAAD</sequence>
<dbReference type="EMBL" id="JAPEVG010000143">
    <property type="protein sequence ID" value="KAJ8481193.1"/>
    <property type="molecule type" value="Genomic_DNA"/>
</dbReference>
<proteinExistence type="predicted"/>
<evidence type="ECO:0000313" key="3">
    <source>
        <dbReference type="EMBL" id="KAJ8481193.1"/>
    </source>
</evidence>
<comment type="caution">
    <text evidence="3">The sequence shown here is derived from an EMBL/GenBank/DDBJ whole genome shotgun (WGS) entry which is preliminary data.</text>
</comment>
<evidence type="ECO:0000259" key="2">
    <source>
        <dbReference type="Pfam" id="PF20151"/>
    </source>
</evidence>
<keyword evidence="1" id="KW-0472">Membrane</keyword>